<organism evidence="2 3">
    <name type="scientific">Stenotrophomonas lacuserhaii</name>
    <dbReference type="NCBI Taxonomy" id="2760084"/>
    <lineage>
        <taxon>Bacteria</taxon>
        <taxon>Pseudomonadati</taxon>
        <taxon>Pseudomonadota</taxon>
        <taxon>Gammaproteobacteria</taxon>
        <taxon>Lysobacterales</taxon>
        <taxon>Lysobacteraceae</taxon>
        <taxon>Stenotrophomonas</taxon>
    </lineage>
</organism>
<dbReference type="AlphaFoldDB" id="A0A8X8K3G4"/>
<dbReference type="RefSeq" id="WP_191768153.1">
    <property type="nucleotide sequence ID" value="NZ_JACSQS010000001.1"/>
</dbReference>
<keyword evidence="3" id="KW-1185">Reference proteome</keyword>
<evidence type="ECO:0000313" key="2">
    <source>
        <dbReference type="EMBL" id="MBD7952676.1"/>
    </source>
</evidence>
<accession>A0A8X8K3G4</accession>
<dbReference type="Gene3D" id="3.90.320.10">
    <property type="match status" value="1"/>
</dbReference>
<dbReference type="Proteomes" id="UP000636938">
    <property type="component" value="Unassembled WGS sequence"/>
</dbReference>
<gene>
    <name evidence="2" type="ORF">H9654_00520</name>
</gene>
<dbReference type="InterPro" id="IPR016889">
    <property type="entry name" value="UCP028503"/>
</dbReference>
<evidence type="ECO:0000313" key="3">
    <source>
        <dbReference type="Proteomes" id="UP000636938"/>
    </source>
</evidence>
<feature type="coiled-coil region" evidence="1">
    <location>
        <begin position="438"/>
        <end position="473"/>
    </location>
</feature>
<comment type="caution">
    <text evidence="2">The sequence shown here is derived from an EMBL/GenBank/DDBJ whole genome shotgun (WGS) entry which is preliminary data.</text>
</comment>
<dbReference type="PIRSF" id="PIRSF028503">
    <property type="entry name" value="UCP028503"/>
    <property type="match status" value="1"/>
</dbReference>
<protein>
    <recommendedName>
        <fullName evidence="4">YqaJ viral recombinase domain-containing protein</fullName>
    </recommendedName>
</protein>
<dbReference type="InterPro" id="IPR011604">
    <property type="entry name" value="PDDEXK-like_dom_sf"/>
</dbReference>
<name>A0A8X8K3G4_9GAMM</name>
<sequence>MRTVNLIQGTPEWHAHRADHLNASEVPIMLGEFPNISRSELLKVRATGVAQEISWFLQQIFDNGHQFEALARPLAEEIVGEDLYPCVGTQGKLSASFDGLTLLEDTAFEHKTLNATLRACMTPDCVGTDLPLYHQIQMEQQCMVSQAERVLFMASEWKQDPQTEEWQLVEERHCWYYPNPELRARIVPGWEQFEADVCAYQVVPVAEPVVGKAPDQLPALRIELQGMVTASNLGDFRAHAMAVLGGINRNLQTDNDFADAEQTVKWAKAVEEKLDAAKAHALSQTADIDAMFRTVDDVKAETRRIRLELEKLVGKRKDERRIEIVQAGRTNVQDHYDQINASMGQHAIAFPAQAVTAELGASIKGKKSFTSMEDAVSTAAANIKIAASQLAERIRVNVRILNEHALHATLFADRVQLCATKAPDDLRNLVAARIGAHQQAEQQRLEDERARIRKEEQERAERLQREKDAQAARDAAAAIAVATPAAAPAPAVEPVAAAPEPTTIRHVAAVAAAPVAEDAAPWVPEGKKIKLGEINALIGPLTISADGLRQLGFEPVSTERGAKLYAADRVPAMCEQMIRVLRAAANGETYPLAA</sequence>
<dbReference type="InterPro" id="IPR011335">
    <property type="entry name" value="Restrct_endonuc-II-like"/>
</dbReference>
<reference evidence="2 3" key="1">
    <citation type="submission" date="2020-08" db="EMBL/GenBank/DDBJ databases">
        <title>A Genomic Blueprint of the Chicken Gut Microbiome.</title>
        <authorList>
            <person name="Gilroy R."/>
            <person name="Ravi A."/>
            <person name="Getino M."/>
            <person name="Pursley I."/>
            <person name="Horton D.L."/>
            <person name="Alikhan N.-F."/>
            <person name="Baker D."/>
            <person name="Gharbi K."/>
            <person name="Hall N."/>
            <person name="Watson M."/>
            <person name="Adriaenssens E.M."/>
            <person name="Foster-Nyarko E."/>
            <person name="Jarju S."/>
            <person name="Secka A."/>
            <person name="Antonio M."/>
            <person name="Oren A."/>
            <person name="Chaudhuri R."/>
            <person name="La Ragione R.M."/>
            <person name="Hildebrand F."/>
            <person name="Pallen M.J."/>
        </authorList>
    </citation>
    <scope>NUCLEOTIDE SEQUENCE [LARGE SCALE GENOMIC DNA]</scope>
    <source>
        <strain evidence="2 3">Sa5BUN4</strain>
    </source>
</reference>
<evidence type="ECO:0000256" key="1">
    <source>
        <dbReference type="SAM" id="Coils"/>
    </source>
</evidence>
<proteinExistence type="predicted"/>
<keyword evidence="1" id="KW-0175">Coiled coil</keyword>
<dbReference type="SUPFAM" id="SSF52980">
    <property type="entry name" value="Restriction endonuclease-like"/>
    <property type="match status" value="1"/>
</dbReference>
<evidence type="ECO:0008006" key="4">
    <source>
        <dbReference type="Google" id="ProtNLM"/>
    </source>
</evidence>
<dbReference type="EMBL" id="JACSQS010000001">
    <property type="protein sequence ID" value="MBD7952676.1"/>
    <property type="molecule type" value="Genomic_DNA"/>
</dbReference>